<protein>
    <submittedName>
        <fullName evidence="2">Uncharacterized protein</fullName>
    </submittedName>
</protein>
<keyword evidence="3" id="KW-1185">Reference proteome</keyword>
<evidence type="ECO:0000313" key="3">
    <source>
        <dbReference type="Proteomes" id="UP000242287"/>
    </source>
</evidence>
<feature type="compositionally biased region" description="Low complexity" evidence="1">
    <location>
        <begin position="212"/>
        <end position="229"/>
    </location>
</feature>
<reference evidence="2 3" key="1">
    <citation type="submission" date="2014-02" db="EMBL/GenBank/DDBJ databases">
        <title>Transposable element dynamics among asymbiotic and ectomycorrhizal Amanita fungi.</title>
        <authorList>
            <consortium name="DOE Joint Genome Institute"/>
            <person name="Hess J."/>
            <person name="Skrede I."/>
            <person name="Wolfe B."/>
            <person name="LaButti K."/>
            <person name="Ohm R.A."/>
            <person name="Grigoriev I.V."/>
            <person name="Pringle A."/>
        </authorList>
    </citation>
    <scope>NUCLEOTIDE SEQUENCE [LARGE SCALE GENOMIC DNA]</scope>
    <source>
        <strain evidence="2 3">SKay4041</strain>
    </source>
</reference>
<organism evidence="2 3">
    <name type="scientific">Amanita thiersii Skay4041</name>
    <dbReference type="NCBI Taxonomy" id="703135"/>
    <lineage>
        <taxon>Eukaryota</taxon>
        <taxon>Fungi</taxon>
        <taxon>Dikarya</taxon>
        <taxon>Basidiomycota</taxon>
        <taxon>Agaricomycotina</taxon>
        <taxon>Agaricomycetes</taxon>
        <taxon>Agaricomycetidae</taxon>
        <taxon>Agaricales</taxon>
        <taxon>Pluteineae</taxon>
        <taxon>Amanitaceae</taxon>
        <taxon>Amanita</taxon>
    </lineage>
</organism>
<gene>
    <name evidence="2" type="ORF">AMATHDRAFT_45373</name>
</gene>
<dbReference type="AlphaFoldDB" id="A0A2A9NYA2"/>
<feature type="compositionally biased region" description="Basic residues" evidence="1">
    <location>
        <begin position="194"/>
        <end position="208"/>
    </location>
</feature>
<feature type="region of interest" description="Disordered" evidence="1">
    <location>
        <begin position="78"/>
        <end position="120"/>
    </location>
</feature>
<proteinExistence type="predicted"/>
<feature type="region of interest" description="Disordered" evidence="1">
    <location>
        <begin position="185"/>
        <end position="229"/>
    </location>
</feature>
<dbReference type="EMBL" id="KZ301973">
    <property type="protein sequence ID" value="PFH53491.1"/>
    <property type="molecule type" value="Genomic_DNA"/>
</dbReference>
<accession>A0A2A9NYA2</accession>
<sequence>MYPWNPPPNPPPMAYTTVAYSYHPENHPAVPIPHHTRVNNPNQYSEPITLSAGESRMRESTTSGLVSALERFTKNLSRNGRVSAHNNSDINEDNATHHGRHHSSISGTTTGFSSESSLSPYTDRRMVTNTGWVASPEHTSPRLQPGPDYAKMGNFNPVVPFTTLVGRFLRKIRDLPWVATDRVTTDYYPGQSGKRSRPRPVHRPRHTRSWYSDQPSSPSSQDPIKQQQSSPPIILHPVVVPFSPDHSIPISQNNISDPRYGYTSAEPHPTLFPNSTVYRAL</sequence>
<name>A0A2A9NYA2_9AGAR</name>
<dbReference type="Proteomes" id="UP000242287">
    <property type="component" value="Unassembled WGS sequence"/>
</dbReference>
<feature type="region of interest" description="Disordered" evidence="1">
    <location>
        <begin position="249"/>
        <end position="269"/>
    </location>
</feature>
<evidence type="ECO:0000313" key="2">
    <source>
        <dbReference type="EMBL" id="PFH53491.1"/>
    </source>
</evidence>
<dbReference type="OrthoDB" id="3244156at2759"/>
<feature type="compositionally biased region" description="Low complexity" evidence="1">
    <location>
        <begin position="104"/>
        <end position="119"/>
    </location>
</feature>
<evidence type="ECO:0000256" key="1">
    <source>
        <dbReference type="SAM" id="MobiDB-lite"/>
    </source>
</evidence>
<feature type="compositionally biased region" description="Polar residues" evidence="1">
    <location>
        <begin position="78"/>
        <end position="89"/>
    </location>
</feature>